<proteinExistence type="inferred from homology"/>
<sequence>MAIEMKLEGTVVVSGGDRGIGLAISRDCAKAGANVAILYHSHPEAQQRAEEIAQDFGVKTKAYRCDVSDDNAVNQAITAAEKELGPITGLAANAGVSANKPAVELTTEDFQKVFGVNMLGVFNVAKAVAKRWIETGFKKGSIVVTSSMSAAIYNPVALNIPYPQLFYNASKGAATNMVKGLAAEWAQYGIRVNALEPGYCDTDMTKGSDPKVREFRENTVPLNRFSDVYEQSSSALFLLSDLASYITGTYIRPDGGCTLY</sequence>
<evidence type="ECO:0000256" key="3">
    <source>
        <dbReference type="ARBA" id="ARBA00023002"/>
    </source>
</evidence>
<keyword evidence="3 5" id="KW-0560">Oxidoreductase</keyword>
<evidence type="ECO:0000256" key="2">
    <source>
        <dbReference type="ARBA" id="ARBA00022857"/>
    </source>
</evidence>
<evidence type="ECO:0000259" key="4">
    <source>
        <dbReference type="SMART" id="SM00822"/>
    </source>
</evidence>
<name>A0AAF0FAH5_9BASI</name>
<gene>
    <name evidence="5" type="ORF">MPSI1_001554</name>
</gene>
<evidence type="ECO:0000313" key="6">
    <source>
        <dbReference type="Proteomes" id="UP001214628"/>
    </source>
</evidence>
<reference evidence="5" key="1">
    <citation type="submission" date="2023-02" db="EMBL/GenBank/DDBJ databases">
        <title>Mating type loci evolution in Malassezia.</title>
        <authorList>
            <person name="Coelho M.A."/>
        </authorList>
    </citation>
    <scope>NUCLEOTIDE SEQUENCE</scope>
    <source>
        <strain evidence="5">CBS 14136</strain>
    </source>
</reference>
<evidence type="ECO:0000256" key="1">
    <source>
        <dbReference type="ARBA" id="ARBA00006484"/>
    </source>
</evidence>
<feature type="domain" description="Ketoreductase" evidence="4">
    <location>
        <begin position="9"/>
        <end position="198"/>
    </location>
</feature>
<dbReference type="InterPro" id="IPR057326">
    <property type="entry name" value="KR_dom"/>
</dbReference>
<dbReference type="GO" id="GO:0032115">
    <property type="term" value="F:sorbose reductase activity"/>
    <property type="evidence" value="ECO:0007669"/>
    <property type="project" value="UniProtKB-EC"/>
</dbReference>
<comment type="similarity">
    <text evidence="1">Belongs to the short-chain dehydrogenases/reductases (SDR) family.</text>
</comment>
<protein>
    <submittedName>
        <fullName evidence="5">Sorbose reductase</fullName>
        <ecNumber evidence="5">1.1.1.289</ecNumber>
    </submittedName>
</protein>
<dbReference type="Pfam" id="PF13561">
    <property type="entry name" value="adh_short_C2"/>
    <property type="match status" value="1"/>
</dbReference>
<evidence type="ECO:0000313" key="5">
    <source>
        <dbReference type="EMBL" id="WFD42904.1"/>
    </source>
</evidence>
<accession>A0AAF0FAH5</accession>
<dbReference type="InterPro" id="IPR036291">
    <property type="entry name" value="NAD(P)-bd_dom_sf"/>
</dbReference>
<dbReference type="AlphaFoldDB" id="A0AAF0FAH5"/>
<dbReference type="EMBL" id="CP118376">
    <property type="protein sequence ID" value="WFD42904.1"/>
    <property type="molecule type" value="Genomic_DNA"/>
</dbReference>
<organism evidence="5 6">
    <name type="scientific">Malassezia psittaci</name>
    <dbReference type="NCBI Taxonomy" id="1821823"/>
    <lineage>
        <taxon>Eukaryota</taxon>
        <taxon>Fungi</taxon>
        <taxon>Dikarya</taxon>
        <taxon>Basidiomycota</taxon>
        <taxon>Ustilaginomycotina</taxon>
        <taxon>Malasseziomycetes</taxon>
        <taxon>Malasseziales</taxon>
        <taxon>Malasseziaceae</taxon>
        <taxon>Malassezia</taxon>
    </lineage>
</organism>
<dbReference type="PANTHER" id="PTHR43008">
    <property type="entry name" value="BENZIL REDUCTASE"/>
    <property type="match status" value="1"/>
</dbReference>
<dbReference type="PRINTS" id="PR00081">
    <property type="entry name" value="GDHRDH"/>
</dbReference>
<keyword evidence="2" id="KW-0521">NADP</keyword>
<dbReference type="FunFam" id="3.40.50.720:FF:000084">
    <property type="entry name" value="Short-chain dehydrogenase reductase"/>
    <property type="match status" value="1"/>
</dbReference>
<dbReference type="Proteomes" id="UP001214628">
    <property type="component" value="Chromosome 2"/>
</dbReference>
<dbReference type="SMART" id="SM00822">
    <property type="entry name" value="PKS_KR"/>
    <property type="match status" value="1"/>
</dbReference>
<keyword evidence="6" id="KW-1185">Reference proteome</keyword>
<dbReference type="Gene3D" id="3.40.50.720">
    <property type="entry name" value="NAD(P)-binding Rossmann-like Domain"/>
    <property type="match status" value="1"/>
</dbReference>
<dbReference type="EC" id="1.1.1.289" evidence="5"/>
<dbReference type="GO" id="GO:0050664">
    <property type="term" value="F:oxidoreductase activity, acting on NAD(P)H, oxygen as acceptor"/>
    <property type="evidence" value="ECO:0007669"/>
    <property type="project" value="TreeGrafter"/>
</dbReference>
<dbReference type="PANTHER" id="PTHR43008:SF6">
    <property type="entry name" value="NADP-DEPENDENT MANNITOL DEHYDROGENASE"/>
    <property type="match status" value="1"/>
</dbReference>
<dbReference type="InterPro" id="IPR002347">
    <property type="entry name" value="SDR_fam"/>
</dbReference>
<dbReference type="SUPFAM" id="SSF51735">
    <property type="entry name" value="NAD(P)-binding Rossmann-fold domains"/>
    <property type="match status" value="1"/>
</dbReference>
<dbReference type="PROSITE" id="PS00061">
    <property type="entry name" value="ADH_SHORT"/>
    <property type="match status" value="1"/>
</dbReference>
<dbReference type="InterPro" id="IPR020904">
    <property type="entry name" value="Sc_DH/Rdtase_CS"/>
</dbReference>